<proteinExistence type="predicted"/>
<protein>
    <submittedName>
        <fullName evidence="1">Uncharacterized protein</fullName>
    </submittedName>
</protein>
<organism evidence="1 2">
    <name type="scientific">Pararobbsia silviterrae</name>
    <dbReference type="NCBI Taxonomy" id="1792498"/>
    <lineage>
        <taxon>Bacteria</taxon>
        <taxon>Pseudomonadati</taxon>
        <taxon>Pseudomonadota</taxon>
        <taxon>Betaproteobacteria</taxon>
        <taxon>Burkholderiales</taxon>
        <taxon>Burkholderiaceae</taxon>
        <taxon>Pararobbsia</taxon>
    </lineage>
</organism>
<reference evidence="1 2" key="1">
    <citation type="submission" date="2018-10" db="EMBL/GenBank/DDBJ databases">
        <title>Robbsia sp. DHC34, isolated from soil.</title>
        <authorList>
            <person name="Gao Z.-H."/>
            <person name="Qiu L.-H."/>
        </authorList>
    </citation>
    <scope>NUCLEOTIDE SEQUENCE [LARGE SCALE GENOMIC DNA]</scope>
    <source>
        <strain evidence="1 2">DHC34</strain>
    </source>
</reference>
<dbReference type="EMBL" id="RBZU01000008">
    <property type="protein sequence ID" value="RKP51934.1"/>
    <property type="molecule type" value="Genomic_DNA"/>
</dbReference>
<evidence type="ECO:0000313" key="2">
    <source>
        <dbReference type="Proteomes" id="UP000270342"/>
    </source>
</evidence>
<comment type="caution">
    <text evidence="1">The sequence shown here is derived from an EMBL/GenBank/DDBJ whole genome shotgun (WGS) entry which is preliminary data.</text>
</comment>
<dbReference type="Proteomes" id="UP000270342">
    <property type="component" value="Unassembled WGS sequence"/>
</dbReference>
<accession>A0A494XV09</accession>
<name>A0A494XV09_9BURK</name>
<dbReference type="RefSeq" id="WP_121088337.1">
    <property type="nucleotide sequence ID" value="NZ_RBZU01000008.1"/>
</dbReference>
<dbReference type="AlphaFoldDB" id="A0A494XV09"/>
<evidence type="ECO:0000313" key="1">
    <source>
        <dbReference type="EMBL" id="RKP51934.1"/>
    </source>
</evidence>
<keyword evidence="2" id="KW-1185">Reference proteome</keyword>
<dbReference type="OrthoDB" id="5442696at2"/>
<sequence length="90" mass="9872">MSANLPYLPTQLRASVSLELPRDSRGTVTLVHLDPPFYTFAVNEAVVYTGPATGVEFQVEYFRRFGKRSLAAALGFQWPDGSLGMTPVHG</sequence>
<gene>
    <name evidence="1" type="ORF">D7S86_18520</name>
</gene>